<dbReference type="HAMAP" id="MF_00274">
    <property type="entry name" value="DNA_YbaB_EbfC"/>
    <property type="match status" value="1"/>
</dbReference>
<name>A0A6J7QI19_9ZZZZ</name>
<evidence type="ECO:0000256" key="2">
    <source>
        <dbReference type="SAM" id="MobiDB-lite"/>
    </source>
</evidence>
<feature type="region of interest" description="Disordered" evidence="2">
    <location>
        <begin position="1"/>
        <end position="30"/>
    </location>
</feature>
<dbReference type="NCBIfam" id="TIGR00103">
    <property type="entry name" value="DNA_YbaB_EbfC"/>
    <property type="match status" value="1"/>
</dbReference>
<dbReference type="EMBL" id="CAFBMM010000009">
    <property type="protein sequence ID" value="CAB4899135.1"/>
    <property type="molecule type" value="Genomic_DNA"/>
</dbReference>
<dbReference type="PANTHER" id="PTHR33449:SF1">
    <property type="entry name" value="NUCLEOID-ASSOCIATED PROTEIN YBAB"/>
    <property type="match status" value="1"/>
</dbReference>
<dbReference type="AlphaFoldDB" id="A0A6J7QI19"/>
<dbReference type="InterPro" id="IPR036894">
    <property type="entry name" value="YbaB-like_sf"/>
</dbReference>
<dbReference type="GO" id="GO:0003677">
    <property type="term" value="F:DNA binding"/>
    <property type="evidence" value="ECO:0007669"/>
    <property type="project" value="UniProtKB-KW"/>
</dbReference>
<dbReference type="PIRSF" id="PIRSF004555">
    <property type="entry name" value="UCP004555"/>
    <property type="match status" value="1"/>
</dbReference>
<organism evidence="6">
    <name type="scientific">freshwater metagenome</name>
    <dbReference type="NCBI Taxonomy" id="449393"/>
    <lineage>
        <taxon>unclassified sequences</taxon>
        <taxon>metagenomes</taxon>
        <taxon>ecological metagenomes</taxon>
    </lineage>
</organism>
<dbReference type="GO" id="GO:0005829">
    <property type="term" value="C:cytosol"/>
    <property type="evidence" value="ECO:0007669"/>
    <property type="project" value="TreeGrafter"/>
</dbReference>
<keyword evidence="1" id="KW-0238">DNA-binding</keyword>
<dbReference type="EMBL" id="CAFBPQ010000008">
    <property type="protein sequence ID" value="CAB5017348.1"/>
    <property type="molecule type" value="Genomic_DNA"/>
</dbReference>
<dbReference type="Pfam" id="PF02575">
    <property type="entry name" value="YbaB_DNA_bd"/>
    <property type="match status" value="1"/>
</dbReference>
<dbReference type="SUPFAM" id="SSF82607">
    <property type="entry name" value="YbaB-like"/>
    <property type="match status" value="1"/>
</dbReference>
<dbReference type="Gene3D" id="3.30.1310.10">
    <property type="entry name" value="Nucleoid-associated protein YbaB-like domain"/>
    <property type="match status" value="1"/>
</dbReference>
<dbReference type="EMBL" id="CAEZYK010000013">
    <property type="protein sequence ID" value="CAB4717843.1"/>
    <property type="molecule type" value="Genomic_DNA"/>
</dbReference>
<gene>
    <name evidence="3" type="ORF">UFOPK2683_00393</name>
    <name evidence="4" type="ORF">UFOPK3605_00382</name>
    <name evidence="5" type="ORF">UFOPK3897_01679</name>
    <name evidence="6" type="ORF">UFOPK4121_00434</name>
</gene>
<dbReference type="InterPro" id="IPR004401">
    <property type="entry name" value="YbaB/EbfC"/>
</dbReference>
<feature type="compositionally biased region" description="Low complexity" evidence="2">
    <location>
        <begin position="16"/>
        <end position="30"/>
    </location>
</feature>
<proteinExistence type="inferred from homology"/>
<sequence length="115" mass="11617">MAKQKPPKRSGGSAPMMRQVQQMQADMAATQAALAEETVEGSAGGGVVKVIVTGSGDIKDISISPEVVDSNDVEMLEDLVVAAVADALRAAQELQGQRMGAVTGGLDLGALGLPG</sequence>
<evidence type="ECO:0000313" key="3">
    <source>
        <dbReference type="EMBL" id="CAB4717843.1"/>
    </source>
</evidence>
<evidence type="ECO:0000313" key="6">
    <source>
        <dbReference type="EMBL" id="CAB5017348.1"/>
    </source>
</evidence>
<evidence type="ECO:0000313" key="4">
    <source>
        <dbReference type="EMBL" id="CAB4899135.1"/>
    </source>
</evidence>
<evidence type="ECO:0000313" key="5">
    <source>
        <dbReference type="EMBL" id="CAB4990100.1"/>
    </source>
</evidence>
<dbReference type="EMBL" id="CAFBOF010000072">
    <property type="protein sequence ID" value="CAB4990100.1"/>
    <property type="molecule type" value="Genomic_DNA"/>
</dbReference>
<reference evidence="6" key="1">
    <citation type="submission" date="2020-05" db="EMBL/GenBank/DDBJ databases">
        <authorList>
            <person name="Chiriac C."/>
            <person name="Salcher M."/>
            <person name="Ghai R."/>
            <person name="Kavagutti S V."/>
        </authorList>
    </citation>
    <scope>NUCLEOTIDE SEQUENCE</scope>
</reference>
<evidence type="ECO:0000256" key="1">
    <source>
        <dbReference type="ARBA" id="ARBA00023125"/>
    </source>
</evidence>
<dbReference type="PANTHER" id="PTHR33449">
    <property type="entry name" value="NUCLEOID-ASSOCIATED PROTEIN YBAB"/>
    <property type="match status" value="1"/>
</dbReference>
<protein>
    <submittedName>
        <fullName evidence="6">Unannotated protein</fullName>
    </submittedName>
</protein>
<accession>A0A6J7QI19</accession>